<evidence type="ECO:0000256" key="1">
    <source>
        <dbReference type="SAM" id="MobiDB-lite"/>
    </source>
</evidence>
<comment type="caution">
    <text evidence="2">The sequence shown here is derived from an EMBL/GenBank/DDBJ whole genome shotgun (WGS) entry which is preliminary data.</text>
</comment>
<protein>
    <submittedName>
        <fullName evidence="2">Uncharacterized protein</fullName>
    </submittedName>
</protein>
<name>A0AAI9X2Y2_PENTH</name>
<reference evidence="2" key="1">
    <citation type="submission" date="2015-06" db="EMBL/GenBank/DDBJ databases">
        <authorList>
            <person name="Nguyen H."/>
        </authorList>
    </citation>
    <scope>NUCLEOTIDE SEQUENCE</scope>
    <source>
        <strain evidence="2">DAOM 180753</strain>
    </source>
</reference>
<dbReference type="EMBL" id="LACB01000652">
    <property type="protein sequence ID" value="KAJ9481935.1"/>
    <property type="molecule type" value="Genomic_DNA"/>
</dbReference>
<dbReference type="Proteomes" id="UP001227192">
    <property type="component" value="Unassembled WGS sequence"/>
</dbReference>
<dbReference type="AlphaFoldDB" id="A0AAI9X2Y2"/>
<feature type="region of interest" description="Disordered" evidence="1">
    <location>
        <begin position="1"/>
        <end position="21"/>
    </location>
</feature>
<proteinExistence type="predicted"/>
<gene>
    <name evidence="2" type="ORF">VN97_g11517</name>
</gene>
<sequence>MDVRAKLPTLSTSRAKRPTTGSGCWCAPPDTRFSPDTRFAIYQRTKTLFTYNHHGYLYTNCHYVVLNLAAIEASRSDSAKSLAS</sequence>
<reference evidence="2" key="2">
    <citation type="journal article" date="2016" name="Fungal Biol.">
        <title>Ochratoxin A production by Penicillium thymicola.</title>
        <authorList>
            <person name="Nguyen H.D.T."/>
            <person name="McMullin D.R."/>
            <person name="Ponomareva E."/>
            <person name="Riley R."/>
            <person name="Pomraning K.R."/>
            <person name="Baker S.E."/>
            <person name="Seifert K.A."/>
        </authorList>
    </citation>
    <scope>NUCLEOTIDE SEQUENCE</scope>
    <source>
        <strain evidence="2">DAOM 180753</strain>
    </source>
</reference>
<evidence type="ECO:0000313" key="2">
    <source>
        <dbReference type="EMBL" id="KAJ9481935.1"/>
    </source>
</evidence>
<keyword evidence="3" id="KW-1185">Reference proteome</keyword>
<accession>A0AAI9X2Y2</accession>
<organism evidence="2 3">
    <name type="scientific">Penicillium thymicola</name>
    <dbReference type="NCBI Taxonomy" id="293382"/>
    <lineage>
        <taxon>Eukaryota</taxon>
        <taxon>Fungi</taxon>
        <taxon>Dikarya</taxon>
        <taxon>Ascomycota</taxon>
        <taxon>Pezizomycotina</taxon>
        <taxon>Eurotiomycetes</taxon>
        <taxon>Eurotiomycetidae</taxon>
        <taxon>Eurotiales</taxon>
        <taxon>Aspergillaceae</taxon>
        <taxon>Penicillium</taxon>
    </lineage>
</organism>
<evidence type="ECO:0000313" key="3">
    <source>
        <dbReference type="Proteomes" id="UP001227192"/>
    </source>
</evidence>